<name>A0A9D1IMH8_9FIRM</name>
<dbReference type="AlphaFoldDB" id="A0A9D1IMH8"/>
<protein>
    <submittedName>
        <fullName evidence="1">Uncharacterized protein</fullName>
    </submittedName>
</protein>
<dbReference type="EMBL" id="DVMT01000001">
    <property type="protein sequence ID" value="HIU39675.1"/>
    <property type="molecule type" value="Genomic_DNA"/>
</dbReference>
<dbReference type="Proteomes" id="UP000824074">
    <property type="component" value="Unassembled WGS sequence"/>
</dbReference>
<feature type="non-terminal residue" evidence="1">
    <location>
        <position position="104"/>
    </location>
</feature>
<comment type="caution">
    <text evidence="1">The sequence shown here is derived from an EMBL/GenBank/DDBJ whole genome shotgun (WGS) entry which is preliminary data.</text>
</comment>
<accession>A0A9D1IMH8</accession>
<evidence type="ECO:0000313" key="2">
    <source>
        <dbReference type="Proteomes" id="UP000824074"/>
    </source>
</evidence>
<sequence length="104" mass="12431">MTATDLIEIILKATKNNYKLLFDEDNLEKYIDSSISFIEKDREFKSLISSNDKDVVLKLEKLSKELSELKKDFEYFCKQEHKEYKNPMDTISYFILKYKDKILS</sequence>
<evidence type="ECO:0000313" key="1">
    <source>
        <dbReference type="EMBL" id="HIU39675.1"/>
    </source>
</evidence>
<gene>
    <name evidence="1" type="ORF">IAB68_00025</name>
</gene>
<proteinExistence type="predicted"/>
<organism evidence="1 2">
    <name type="scientific">Candidatus Aphodocola excrementigallinarum</name>
    <dbReference type="NCBI Taxonomy" id="2840670"/>
    <lineage>
        <taxon>Bacteria</taxon>
        <taxon>Bacillati</taxon>
        <taxon>Bacillota</taxon>
        <taxon>Bacilli</taxon>
        <taxon>Candidatus Aphodocola</taxon>
    </lineage>
</organism>
<reference evidence="1" key="1">
    <citation type="submission" date="2020-10" db="EMBL/GenBank/DDBJ databases">
        <authorList>
            <person name="Gilroy R."/>
        </authorList>
    </citation>
    <scope>NUCLEOTIDE SEQUENCE</scope>
    <source>
        <strain evidence="1">CHK193-30670</strain>
    </source>
</reference>
<reference evidence="1" key="2">
    <citation type="journal article" date="2021" name="PeerJ">
        <title>Extensive microbial diversity within the chicken gut microbiome revealed by metagenomics and culture.</title>
        <authorList>
            <person name="Gilroy R."/>
            <person name="Ravi A."/>
            <person name="Getino M."/>
            <person name="Pursley I."/>
            <person name="Horton D.L."/>
            <person name="Alikhan N.F."/>
            <person name="Baker D."/>
            <person name="Gharbi K."/>
            <person name="Hall N."/>
            <person name="Watson M."/>
            <person name="Adriaenssens E.M."/>
            <person name="Foster-Nyarko E."/>
            <person name="Jarju S."/>
            <person name="Secka A."/>
            <person name="Antonio M."/>
            <person name="Oren A."/>
            <person name="Chaudhuri R.R."/>
            <person name="La Ragione R."/>
            <person name="Hildebrand F."/>
            <person name="Pallen M.J."/>
        </authorList>
    </citation>
    <scope>NUCLEOTIDE SEQUENCE</scope>
    <source>
        <strain evidence="1">CHK193-30670</strain>
    </source>
</reference>